<evidence type="ECO:0000256" key="13">
    <source>
        <dbReference type="ARBA" id="ARBA00049129"/>
    </source>
</evidence>
<evidence type="ECO:0000256" key="11">
    <source>
        <dbReference type="ARBA" id="ARBA00047571"/>
    </source>
</evidence>
<feature type="region of interest" description="Disordered" evidence="14">
    <location>
        <begin position="598"/>
        <end position="645"/>
    </location>
</feature>
<protein>
    <recommendedName>
        <fullName evidence="2">[histone H3]-lysine(4) N-trimethyltransferase</fullName>
        <ecNumber evidence="2">2.1.1.354</ecNumber>
    </recommendedName>
</protein>
<dbReference type="InterPro" id="IPR046341">
    <property type="entry name" value="SET_dom_sf"/>
</dbReference>
<evidence type="ECO:0000256" key="8">
    <source>
        <dbReference type="ARBA" id="ARBA00023015"/>
    </source>
</evidence>
<dbReference type="PROSITE" id="PS50829">
    <property type="entry name" value="GYF"/>
    <property type="match status" value="1"/>
</dbReference>
<comment type="caution">
    <text evidence="18">The sequence shown here is derived from an EMBL/GenBank/DDBJ whole genome shotgun (WGS) entry which is preliminary data.</text>
</comment>
<dbReference type="OrthoDB" id="308383at2759"/>
<keyword evidence="9" id="KW-0804">Transcription</keyword>
<feature type="domain" description="SET" evidence="15">
    <location>
        <begin position="808"/>
        <end position="925"/>
    </location>
</feature>
<comment type="catalytic activity">
    <reaction evidence="13">
        <text>N(6),N(6)-dimethyl-L-lysyl(4)-[histone H3] + S-adenosyl-L-methionine = N(6),N(6),N(6)-trimethyl-L-lysyl(4)-[histone H3] + S-adenosyl-L-homocysteine + H(+)</text>
        <dbReference type="Rhea" id="RHEA:60272"/>
        <dbReference type="Rhea" id="RHEA-COMP:15537"/>
        <dbReference type="Rhea" id="RHEA-COMP:15540"/>
        <dbReference type="ChEBI" id="CHEBI:15378"/>
        <dbReference type="ChEBI" id="CHEBI:57856"/>
        <dbReference type="ChEBI" id="CHEBI:59789"/>
        <dbReference type="ChEBI" id="CHEBI:61961"/>
        <dbReference type="ChEBI" id="CHEBI:61976"/>
    </reaction>
</comment>
<evidence type="ECO:0000313" key="19">
    <source>
        <dbReference type="Proteomes" id="UP000623129"/>
    </source>
</evidence>
<keyword evidence="7" id="KW-0694">RNA-binding</keyword>
<feature type="region of interest" description="Disordered" evidence="14">
    <location>
        <begin position="574"/>
        <end position="593"/>
    </location>
</feature>
<keyword evidence="8" id="KW-0805">Transcription regulation</keyword>
<dbReference type="GO" id="GO:0140999">
    <property type="term" value="F:histone H3K4 trimethyltransferase activity"/>
    <property type="evidence" value="ECO:0007669"/>
    <property type="project" value="UniProtKB-EC"/>
</dbReference>
<dbReference type="SMART" id="SM00317">
    <property type="entry name" value="SET"/>
    <property type="match status" value="1"/>
</dbReference>
<dbReference type="SMART" id="SM00508">
    <property type="entry name" value="PostSET"/>
    <property type="match status" value="1"/>
</dbReference>
<dbReference type="Pfam" id="PF00856">
    <property type="entry name" value="SET"/>
    <property type="match status" value="1"/>
</dbReference>
<gene>
    <name evidence="18" type="ORF">FCM35_KLT17559</name>
</gene>
<evidence type="ECO:0000259" key="16">
    <source>
        <dbReference type="PROSITE" id="PS50829"/>
    </source>
</evidence>
<dbReference type="InterPro" id="IPR044570">
    <property type="entry name" value="Set1-like"/>
</dbReference>
<evidence type="ECO:0000256" key="6">
    <source>
        <dbReference type="ARBA" id="ARBA00022853"/>
    </source>
</evidence>
<dbReference type="Gene3D" id="3.30.1490.40">
    <property type="match status" value="1"/>
</dbReference>
<keyword evidence="19" id="KW-1185">Reference proteome</keyword>
<sequence>MAHVGFSLPCVSAPICSAPVDSMAPSTSEGGGFMYANQTGQLCGPYMPNQLLEGLSMGFLPPQLAVYPILAGKLGNPFHLMYLTQYLNGQASSSTGDEACWLYEDDGGTRHGPHSIAELSYWHENSHLQGSCMVYHGAHKCGPFTLVTLIDKWSKGEVTNSLNAVPDEATYLAKFKSDVGKEVSRQLHAAIMKSARRFLIDEVIRDVVPDLIATKKAQRELDRAQKCKPAAVVEEKYELVGEQVTAPASVSTEVNPIQERILPSISYYLYYDIMKVVWDSVFSDPLSEHCEEWLRRKRSALPSRASIISRCIQKQDDVQAEHNLSTEDIEVPPGFESHRASHAASSSFGIYKEIKGALKNALFLAAKESIFKHFQQVISDELTNFLCPGARSHTHLAEVPDESNQQEKEKDTPSTPARSDDNLSKEPEPACCPEEEKNAKDEKNEEEVEKIAPYICYASAFERLGISTINTSVREITTEEQPPGFEEISPSQASLFGITKFHPSKFGEGESVITKNITLAVCRQKVHDEVMKELRSLFSDSLDTCFASWHSSKQKDSLNLIDDKTVVRYKRRRKFSAVSSSTGDRTSAKPLNRLVELRVGETKADSQPISQPTPPKKTTKRKKLEVQSSSHTKKSRKDVPINKKRKAPLVKVKEISAIKAPSQDEQTQAVVKKMTSSLNKNVQKEKKVSQVKLKGATGTKEKKGRKLPEKKTKPILPCPVSEGCARVSIDGWDWRNWSRNATPAERARVRGPRGQTGYLRNGKADSKLSPHLLKGPSARTNRAKMRHLLAAIEGTDLLKISQLSSRRKRLRFQRSKIHEWGLVALEPIDAEDFVIEYVGEVIRGRIADIREQQYEKIGIGSSYLFRLDDDYVVDATKSGGLARFINHSCEPNCYTKIIPVDGQKKIFIYAKRHIKAGEELTYNYKFPLEEKKIPCNCGSRRCRGSMN</sequence>
<evidence type="ECO:0000256" key="1">
    <source>
        <dbReference type="ARBA" id="ARBA00004123"/>
    </source>
</evidence>
<dbReference type="Gene3D" id="2.170.270.10">
    <property type="entry name" value="SET domain"/>
    <property type="match status" value="1"/>
</dbReference>
<feature type="domain" description="Post-SET" evidence="17">
    <location>
        <begin position="931"/>
        <end position="947"/>
    </location>
</feature>
<dbReference type="PROSITE" id="PS50868">
    <property type="entry name" value="POST_SET"/>
    <property type="match status" value="1"/>
</dbReference>
<accession>A0A833RG79</accession>
<dbReference type="GO" id="GO:0048188">
    <property type="term" value="C:Set1C/COMPASS complex"/>
    <property type="evidence" value="ECO:0007669"/>
    <property type="project" value="InterPro"/>
</dbReference>
<dbReference type="InterPro" id="IPR003616">
    <property type="entry name" value="Post-SET_dom"/>
</dbReference>
<dbReference type="GO" id="GO:0032259">
    <property type="term" value="P:methylation"/>
    <property type="evidence" value="ECO:0007669"/>
    <property type="project" value="UniProtKB-KW"/>
</dbReference>
<dbReference type="InterPro" id="IPR035445">
    <property type="entry name" value="GYF-like_dom_sf"/>
</dbReference>
<keyword evidence="10" id="KW-0539">Nucleus</keyword>
<evidence type="ECO:0000256" key="10">
    <source>
        <dbReference type="ARBA" id="ARBA00023242"/>
    </source>
</evidence>
<dbReference type="GO" id="GO:0003723">
    <property type="term" value="F:RNA binding"/>
    <property type="evidence" value="ECO:0007669"/>
    <property type="project" value="UniProtKB-KW"/>
</dbReference>
<comment type="catalytic activity">
    <reaction evidence="11">
        <text>L-lysyl(4)-[histone H3] + 3 S-adenosyl-L-methionine = N(6),N(6),N(6)-trimethyl-L-lysyl(4)-[histone H3] + 3 S-adenosyl-L-homocysteine + 3 H(+)</text>
        <dbReference type="Rhea" id="RHEA:60260"/>
        <dbReference type="Rhea" id="RHEA-COMP:15537"/>
        <dbReference type="Rhea" id="RHEA-COMP:15547"/>
        <dbReference type="ChEBI" id="CHEBI:15378"/>
        <dbReference type="ChEBI" id="CHEBI:29969"/>
        <dbReference type="ChEBI" id="CHEBI:57856"/>
        <dbReference type="ChEBI" id="CHEBI:59789"/>
        <dbReference type="ChEBI" id="CHEBI:61961"/>
        <dbReference type="EC" id="2.1.1.354"/>
    </reaction>
</comment>
<dbReference type="PANTHER" id="PTHR45814">
    <property type="entry name" value="HISTONE-LYSINE N-METHYLTRANSFERASE SETD1"/>
    <property type="match status" value="1"/>
</dbReference>
<proteinExistence type="predicted"/>
<dbReference type="InterPro" id="IPR003169">
    <property type="entry name" value="GYF"/>
</dbReference>
<dbReference type="InterPro" id="IPR037841">
    <property type="entry name" value="SET_SETD1A/B"/>
</dbReference>
<feature type="region of interest" description="Disordered" evidence="14">
    <location>
        <begin position="745"/>
        <end position="776"/>
    </location>
</feature>
<dbReference type="AlphaFoldDB" id="A0A833RG79"/>
<evidence type="ECO:0000259" key="15">
    <source>
        <dbReference type="PROSITE" id="PS50280"/>
    </source>
</evidence>
<evidence type="ECO:0000259" key="17">
    <source>
        <dbReference type="PROSITE" id="PS50868"/>
    </source>
</evidence>
<keyword evidence="5" id="KW-0949">S-adenosyl-L-methionine</keyword>
<dbReference type="Proteomes" id="UP000623129">
    <property type="component" value="Unassembled WGS sequence"/>
</dbReference>
<evidence type="ECO:0000313" key="18">
    <source>
        <dbReference type="EMBL" id="KAF3338722.1"/>
    </source>
</evidence>
<evidence type="ECO:0000256" key="4">
    <source>
        <dbReference type="ARBA" id="ARBA00022679"/>
    </source>
</evidence>
<dbReference type="EC" id="2.1.1.354" evidence="2"/>
<dbReference type="InterPro" id="IPR001214">
    <property type="entry name" value="SET_dom"/>
</dbReference>
<dbReference type="PANTHER" id="PTHR45814:SF2">
    <property type="entry name" value="HISTONE-LYSINE N-METHYLTRANSFERASE SETD1"/>
    <property type="match status" value="1"/>
</dbReference>
<evidence type="ECO:0000256" key="7">
    <source>
        <dbReference type="ARBA" id="ARBA00022884"/>
    </source>
</evidence>
<feature type="compositionally biased region" description="Basic and acidic residues" evidence="14">
    <location>
        <begin position="405"/>
        <end position="443"/>
    </location>
</feature>
<dbReference type="PROSITE" id="PS50280">
    <property type="entry name" value="SET"/>
    <property type="match status" value="1"/>
</dbReference>
<feature type="domain" description="GYF" evidence="16">
    <location>
        <begin position="98"/>
        <end position="150"/>
    </location>
</feature>
<feature type="region of interest" description="Disordered" evidence="14">
    <location>
        <begin position="397"/>
        <end position="445"/>
    </location>
</feature>
<dbReference type="SUPFAM" id="SSF55277">
    <property type="entry name" value="GYF domain"/>
    <property type="match status" value="1"/>
</dbReference>
<comment type="catalytic activity">
    <reaction evidence="12">
        <text>N(6)-methyl-L-lysyl(4)-[histone H3] + S-adenosyl-L-methionine = N(6),N(6)-dimethyl-L-lysyl(4)-[histone H3] + S-adenosyl-L-homocysteine + H(+)</text>
        <dbReference type="Rhea" id="RHEA:60268"/>
        <dbReference type="Rhea" id="RHEA-COMP:15540"/>
        <dbReference type="Rhea" id="RHEA-COMP:15543"/>
        <dbReference type="ChEBI" id="CHEBI:15378"/>
        <dbReference type="ChEBI" id="CHEBI:57856"/>
        <dbReference type="ChEBI" id="CHEBI:59789"/>
        <dbReference type="ChEBI" id="CHEBI:61929"/>
        <dbReference type="ChEBI" id="CHEBI:61976"/>
    </reaction>
</comment>
<evidence type="ECO:0000256" key="12">
    <source>
        <dbReference type="ARBA" id="ARBA00047583"/>
    </source>
</evidence>
<evidence type="ECO:0000256" key="14">
    <source>
        <dbReference type="SAM" id="MobiDB-lite"/>
    </source>
</evidence>
<evidence type="ECO:0000256" key="5">
    <source>
        <dbReference type="ARBA" id="ARBA00022691"/>
    </source>
</evidence>
<comment type="subcellular location">
    <subcellularLocation>
        <location evidence="1">Nucleus</location>
    </subcellularLocation>
</comment>
<name>A0A833RG79_9POAL</name>
<keyword evidence="6" id="KW-0156">Chromatin regulator</keyword>
<keyword evidence="3 18" id="KW-0489">Methyltransferase</keyword>
<dbReference type="CDD" id="cd19169">
    <property type="entry name" value="SET_SETD1"/>
    <property type="match status" value="1"/>
</dbReference>
<evidence type="ECO:0000256" key="3">
    <source>
        <dbReference type="ARBA" id="ARBA00022603"/>
    </source>
</evidence>
<organism evidence="18 19">
    <name type="scientific">Carex littledalei</name>
    <dbReference type="NCBI Taxonomy" id="544730"/>
    <lineage>
        <taxon>Eukaryota</taxon>
        <taxon>Viridiplantae</taxon>
        <taxon>Streptophyta</taxon>
        <taxon>Embryophyta</taxon>
        <taxon>Tracheophyta</taxon>
        <taxon>Spermatophyta</taxon>
        <taxon>Magnoliopsida</taxon>
        <taxon>Liliopsida</taxon>
        <taxon>Poales</taxon>
        <taxon>Cyperaceae</taxon>
        <taxon>Cyperoideae</taxon>
        <taxon>Cariceae</taxon>
        <taxon>Carex</taxon>
        <taxon>Carex subgen. Euthyceras</taxon>
    </lineage>
</organism>
<evidence type="ECO:0000256" key="9">
    <source>
        <dbReference type="ARBA" id="ARBA00023163"/>
    </source>
</evidence>
<feature type="compositionally biased region" description="Basic residues" evidence="14">
    <location>
        <begin position="631"/>
        <end position="645"/>
    </location>
</feature>
<evidence type="ECO:0000256" key="2">
    <source>
        <dbReference type="ARBA" id="ARBA00012182"/>
    </source>
</evidence>
<feature type="region of interest" description="Disordered" evidence="14">
    <location>
        <begin position="681"/>
        <end position="714"/>
    </location>
</feature>
<dbReference type="EMBL" id="SWLB01000005">
    <property type="protein sequence ID" value="KAF3338722.1"/>
    <property type="molecule type" value="Genomic_DNA"/>
</dbReference>
<dbReference type="SUPFAM" id="SSF82199">
    <property type="entry name" value="SET domain"/>
    <property type="match status" value="1"/>
</dbReference>
<keyword evidence="4 18" id="KW-0808">Transferase</keyword>
<reference evidence="18" key="1">
    <citation type="submission" date="2020-01" db="EMBL/GenBank/DDBJ databases">
        <title>Genome sequence of Kobresia littledalei, the first chromosome-level genome in the family Cyperaceae.</title>
        <authorList>
            <person name="Qu G."/>
        </authorList>
    </citation>
    <scope>NUCLEOTIDE SEQUENCE</scope>
    <source>
        <strain evidence="18">C.B.Clarke</strain>
        <tissue evidence="18">Leaf</tissue>
    </source>
</reference>